<protein>
    <submittedName>
        <fullName evidence="2">Uncharacterized protein</fullName>
    </submittedName>
</protein>
<accession>A0A3B0TTU1</accession>
<organism evidence="2">
    <name type="scientific">hydrothermal vent metagenome</name>
    <dbReference type="NCBI Taxonomy" id="652676"/>
    <lineage>
        <taxon>unclassified sequences</taxon>
        <taxon>metagenomes</taxon>
        <taxon>ecological metagenomes</taxon>
    </lineage>
</organism>
<name>A0A3B0TTU1_9ZZZZ</name>
<evidence type="ECO:0000256" key="1">
    <source>
        <dbReference type="SAM" id="Phobius"/>
    </source>
</evidence>
<gene>
    <name evidence="2" type="ORF">MNBD_ALPHA12-877</name>
</gene>
<keyword evidence="1" id="KW-0472">Membrane</keyword>
<evidence type="ECO:0000313" key="2">
    <source>
        <dbReference type="EMBL" id="VAW22061.1"/>
    </source>
</evidence>
<dbReference type="EMBL" id="UOEO01000196">
    <property type="protein sequence ID" value="VAW22061.1"/>
    <property type="molecule type" value="Genomic_DNA"/>
</dbReference>
<dbReference type="AlphaFoldDB" id="A0A3B0TTU1"/>
<reference evidence="2" key="1">
    <citation type="submission" date="2018-06" db="EMBL/GenBank/DDBJ databases">
        <authorList>
            <person name="Zhirakovskaya E."/>
        </authorList>
    </citation>
    <scope>NUCLEOTIDE SEQUENCE</scope>
</reference>
<keyword evidence="1" id="KW-0812">Transmembrane</keyword>
<feature type="transmembrane region" description="Helical" evidence="1">
    <location>
        <begin position="98"/>
        <end position="117"/>
    </location>
</feature>
<keyword evidence="1" id="KW-1133">Transmembrane helix</keyword>
<proteinExistence type="predicted"/>
<sequence>MKTIKIRSGERKRIIRQFSNSLQQTFSFSATAVEPNEEVSGIVEIQGSKWLFPKAPTTMDLKRDNMVEKGMWETFYSVYVTPDSDVEITLKPAHINRLWIYMVIVLIVLALASALILGSN</sequence>